<dbReference type="InterPro" id="IPR011989">
    <property type="entry name" value="ARM-like"/>
</dbReference>
<evidence type="ECO:0008006" key="2">
    <source>
        <dbReference type="Google" id="ProtNLM"/>
    </source>
</evidence>
<organism evidence="1">
    <name type="scientific">Tunturiibacter psychrotolerans</name>
    <dbReference type="NCBI Taxonomy" id="3069686"/>
    <lineage>
        <taxon>Bacteria</taxon>
        <taxon>Pseudomonadati</taxon>
        <taxon>Acidobacteriota</taxon>
        <taxon>Terriglobia</taxon>
        <taxon>Terriglobales</taxon>
        <taxon>Acidobacteriaceae</taxon>
        <taxon>Tunturiibacter</taxon>
    </lineage>
</organism>
<sequence>MNFTRVATGVFASLLAIAAPNYLPAQYMRSIQQRSDASDLVCVGHAASPGRTGRVQQIDGSDRDELATQVIIERCLKGRLSANAEVRVLGFDIVALKNISGGYGYSGPPTGFVSEGRNLLFLKPTKDSDQYEVTVPIYATAIHLADPAPDLPSGEGSQTVQAIVVRELEGAFIQFGSRDLSYIDYLMGYLGAQEGIAECLRLSSRVSVPLQRDLAVAMLFEGQSSLEPVVISVLLDASAPLWKRQNAAGALGEHGTRAALVPLQEIASDHGPPDGQESLQSWAAEALHKVKARLVQP</sequence>
<accession>A0AAU7ZPY9</accession>
<dbReference type="EMBL" id="CP132942">
    <property type="protein sequence ID" value="XCB33036.1"/>
    <property type="molecule type" value="Genomic_DNA"/>
</dbReference>
<dbReference type="Gene3D" id="1.25.10.10">
    <property type="entry name" value="Leucine-rich Repeat Variant"/>
    <property type="match status" value="1"/>
</dbReference>
<name>A0AAU7ZPY9_9BACT</name>
<dbReference type="KEGG" id="tpsc:RBB77_21865"/>
<dbReference type="RefSeq" id="WP_353063878.1">
    <property type="nucleotide sequence ID" value="NZ_CP132942.1"/>
</dbReference>
<reference evidence="1" key="2">
    <citation type="journal article" date="2024" name="Environ. Microbiol.">
        <title>Genome analysis and description of Tunturibacter gen. nov. expands the diversity of Terriglobia in tundra soils.</title>
        <authorList>
            <person name="Messyasz A."/>
            <person name="Mannisto M.K."/>
            <person name="Kerkhof L.J."/>
            <person name="Haggblom M.M."/>
        </authorList>
    </citation>
    <scope>NUCLEOTIDE SEQUENCE</scope>
    <source>
        <strain evidence="1">X5P6</strain>
    </source>
</reference>
<dbReference type="AlphaFoldDB" id="A0AAU7ZPY9"/>
<evidence type="ECO:0000313" key="1">
    <source>
        <dbReference type="EMBL" id="XCB33036.1"/>
    </source>
</evidence>
<protein>
    <recommendedName>
        <fullName evidence="2">HEAT repeat domain-containing protein</fullName>
    </recommendedName>
</protein>
<proteinExistence type="predicted"/>
<reference evidence="1" key="1">
    <citation type="submission" date="2023-08" db="EMBL/GenBank/DDBJ databases">
        <authorList>
            <person name="Messyasz A."/>
            <person name="Mannisto M.K."/>
            <person name="Kerkhof L.J."/>
            <person name="Haggblom M."/>
        </authorList>
    </citation>
    <scope>NUCLEOTIDE SEQUENCE</scope>
    <source>
        <strain evidence="1">X5P6</strain>
    </source>
</reference>
<gene>
    <name evidence="1" type="ORF">RBB77_21865</name>
</gene>